<dbReference type="EMBL" id="JANRML010000007">
    <property type="protein sequence ID" value="MCZ2221047.1"/>
    <property type="molecule type" value="Genomic_DNA"/>
</dbReference>
<evidence type="ECO:0000256" key="7">
    <source>
        <dbReference type="SAM" id="Phobius"/>
    </source>
</evidence>
<dbReference type="InterPro" id="IPR003593">
    <property type="entry name" value="AAA+_ATPase"/>
</dbReference>
<reference evidence="10" key="1">
    <citation type="submission" date="2022-08" db="EMBL/GenBank/DDBJ databases">
        <title>Corynebacterium sp. nov., isolated from clinical breast specimens.</title>
        <authorList>
            <person name="Zhang T."/>
        </authorList>
    </citation>
    <scope>NUCLEOTIDE SEQUENCE</scope>
    <source>
        <strain evidence="10">CCUG 57942</strain>
    </source>
</reference>
<keyword evidence="5 7" id="KW-1133">Transmembrane helix</keyword>
<dbReference type="GO" id="GO:0005886">
    <property type="term" value="C:plasma membrane"/>
    <property type="evidence" value="ECO:0007669"/>
    <property type="project" value="UniProtKB-SubCell"/>
</dbReference>
<organism evidence="10 11">
    <name type="scientific">Corynebacterium pilbarense</name>
    <dbReference type="NCBI Taxonomy" id="1288393"/>
    <lineage>
        <taxon>Bacteria</taxon>
        <taxon>Bacillati</taxon>
        <taxon>Actinomycetota</taxon>
        <taxon>Actinomycetes</taxon>
        <taxon>Mycobacteriales</taxon>
        <taxon>Corynebacteriaceae</taxon>
        <taxon>Corynebacterium</taxon>
    </lineage>
</organism>
<dbReference type="GO" id="GO:0005524">
    <property type="term" value="F:ATP binding"/>
    <property type="evidence" value="ECO:0007669"/>
    <property type="project" value="UniProtKB-KW"/>
</dbReference>
<evidence type="ECO:0000313" key="10">
    <source>
        <dbReference type="EMBL" id="MCZ2221047.1"/>
    </source>
</evidence>
<feature type="transmembrane region" description="Helical" evidence="7">
    <location>
        <begin position="232"/>
        <end position="255"/>
    </location>
</feature>
<feature type="transmembrane region" description="Helical" evidence="7">
    <location>
        <begin position="151"/>
        <end position="172"/>
    </location>
</feature>
<evidence type="ECO:0000256" key="3">
    <source>
        <dbReference type="ARBA" id="ARBA00022741"/>
    </source>
</evidence>
<keyword evidence="6 7" id="KW-0472">Membrane</keyword>
<dbReference type="PROSITE" id="PS50929">
    <property type="entry name" value="ABC_TM1F"/>
    <property type="match status" value="1"/>
</dbReference>
<dbReference type="Gene3D" id="3.40.50.300">
    <property type="entry name" value="P-loop containing nucleotide triphosphate hydrolases"/>
    <property type="match status" value="1"/>
</dbReference>
<evidence type="ECO:0000256" key="2">
    <source>
        <dbReference type="ARBA" id="ARBA00022692"/>
    </source>
</evidence>
<comment type="caution">
    <text evidence="10">The sequence shown here is derived from an EMBL/GenBank/DDBJ whole genome shotgun (WGS) entry which is preliminary data.</text>
</comment>
<dbReference type="CDD" id="cd03228">
    <property type="entry name" value="ABCC_MRP_Like"/>
    <property type="match status" value="1"/>
</dbReference>
<feature type="transmembrane region" description="Helical" evidence="7">
    <location>
        <begin position="126"/>
        <end position="145"/>
    </location>
</feature>
<feature type="transmembrane region" description="Helical" evidence="7">
    <location>
        <begin position="12"/>
        <end position="31"/>
    </location>
</feature>
<dbReference type="PROSITE" id="PS00211">
    <property type="entry name" value="ABC_TRANSPORTER_1"/>
    <property type="match status" value="1"/>
</dbReference>
<dbReference type="GO" id="GO:0016887">
    <property type="term" value="F:ATP hydrolysis activity"/>
    <property type="evidence" value="ECO:0007669"/>
    <property type="project" value="InterPro"/>
</dbReference>
<dbReference type="SUPFAM" id="SSF52540">
    <property type="entry name" value="P-loop containing nucleoside triphosphate hydrolases"/>
    <property type="match status" value="1"/>
</dbReference>
<dbReference type="RefSeq" id="WP_269027782.1">
    <property type="nucleotide sequence ID" value="NZ_BAABDP010000004.1"/>
</dbReference>
<evidence type="ECO:0000256" key="5">
    <source>
        <dbReference type="ARBA" id="ARBA00022989"/>
    </source>
</evidence>
<dbReference type="SUPFAM" id="SSF90123">
    <property type="entry name" value="ABC transporter transmembrane region"/>
    <property type="match status" value="1"/>
</dbReference>
<evidence type="ECO:0000259" key="9">
    <source>
        <dbReference type="PROSITE" id="PS50929"/>
    </source>
</evidence>
<dbReference type="GO" id="GO:0015421">
    <property type="term" value="F:ABC-type oligopeptide transporter activity"/>
    <property type="evidence" value="ECO:0007669"/>
    <property type="project" value="TreeGrafter"/>
</dbReference>
<dbReference type="AlphaFoldDB" id="A0A9Q4IHI6"/>
<sequence>MTAFNLLRNNAGLIGLGIFLSLLSTAVTLLQPALVGQLISGVGSGVFQKPLMLLLVTILGTSVLTAAAMYVVSIAADRTVCDIRKKITNHLLYLQMREFEKVGAGSFTTRLTSDTSIVGTAFSSTLADFVGGFTVIIGALIYMAVVDWKLLLVVVAVLLIALVIILAISSSLQNLSSKVQDRLAALGEILQSALSAMRTIKAFRVEAKVIGNLSTEIDHAYRNGRKMSFVEAVLDPLSTVASYMALLAVVLFGSIRLNNGDLSGESLTIFVTALFLMLAPIVQVSQSLGTFFEARGALSRINQLFDLEVEDSAEQSSLPELWPTSRGSIEFESVSYSREGRTILDNANVTILSGEKVALTGASGAGKTTIFSLLLRFYDTSTGHIRVGGRDLKDWSRKDLRTVITYVEQEPDLLSGTLRENLTLGTSESFDDKILITLLDQFGLENFASTDGLDRLVGFGNSGLSGGERQRVAIIRAVLQKSPVILVDEPTSALDSVSAELSMNRLLDTESTVIFTSHDANIVKLAERILVVTDGRIVESTPNSRESSDA</sequence>
<dbReference type="SMART" id="SM00382">
    <property type="entry name" value="AAA"/>
    <property type="match status" value="1"/>
</dbReference>
<name>A0A9Q4IHI6_9CORY</name>
<dbReference type="Pfam" id="PF00005">
    <property type="entry name" value="ABC_tran"/>
    <property type="match status" value="1"/>
</dbReference>
<evidence type="ECO:0000259" key="8">
    <source>
        <dbReference type="PROSITE" id="PS50893"/>
    </source>
</evidence>
<gene>
    <name evidence="10" type="ORF">NUW87_06615</name>
</gene>
<evidence type="ECO:0000256" key="1">
    <source>
        <dbReference type="ARBA" id="ARBA00004651"/>
    </source>
</evidence>
<feature type="transmembrane region" description="Helical" evidence="7">
    <location>
        <begin position="51"/>
        <end position="76"/>
    </location>
</feature>
<proteinExistence type="predicted"/>
<dbReference type="InterPro" id="IPR039421">
    <property type="entry name" value="Type_1_exporter"/>
</dbReference>
<dbReference type="Gene3D" id="1.20.1560.10">
    <property type="entry name" value="ABC transporter type 1, transmembrane domain"/>
    <property type="match status" value="1"/>
</dbReference>
<keyword evidence="11" id="KW-1185">Reference proteome</keyword>
<feature type="domain" description="ABC transmembrane type-1" evidence="9">
    <location>
        <begin position="16"/>
        <end position="293"/>
    </location>
</feature>
<keyword evidence="3" id="KW-0547">Nucleotide-binding</keyword>
<dbReference type="PANTHER" id="PTHR43394">
    <property type="entry name" value="ATP-DEPENDENT PERMEASE MDL1, MITOCHONDRIAL"/>
    <property type="match status" value="1"/>
</dbReference>
<comment type="subcellular location">
    <subcellularLocation>
        <location evidence="1">Cell membrane</location>
        <topology evidence="1">Multi-pass membrane protein</topology>
    </subcellularLocation>
</comment>
<protein>
    <submittedName>
        <fullName evidence="10">ABC transporter ATP-binding protein/permease</fullName>
    </submittedName>
</protein>
<accession>A0A9Q4IHI6</accession>
<dbReference type="InterPro" id="IPR036640">
    <property type="entry name" value="ABC1_TM_sf"/>
</dbReference>
<evidence type="ECO:0000256" key="6">
    <source>
        <dbReference type="ARBA" id="ARBA00023136"/>
    </source>
</evidence>
<dbReference type="PANTHER" id="PTHR43394:SF1">
    <property type="entry name" value="ATP-BINDING CASSETTE SUB-FAMILY B MEMBER 10, MITOCHONDRIAL"/>
    <property type="match status" value="1"/>
</dbReference>
<evidence type="ECO:0000256" key="4">
    <source>
        <dbReference type="ARBA" id="ARBA00022840"/>
    </source>
</evidence>
<evidence type="ECO:0000313" key="11">
    <source>
        <dbReference type="Proteomes" id="UP001071110"/>
    </source>
</evidence>
<dbReference type="InterPro" id="IPR011527">
    <property type="entry name" value="ABC1_TM_dom"/>
</dbReference>
<dbReference type="InterPro" id="IPR017871">
    <property type="entry name" value="ABC_transporter-like_CS"/>
</dbReference>
<keyword evidence="2 7" id="KW-0812">Transmembrane</keyword>
<dbReference type="CDD" id="cd18551">
    <property type="entry name" value="ABC_6TM_LmrA_like"/>
    <property type="match status" value="1"/>
</dbReference>
<feature type="transmembrane region" description="Helical" evidence="7">
    <location>
        <begin position="267"/>
        <end position="292"/>
    </location>
</feature>
<dbReference type="Proteomes" id="UP001071110">
    <property type="component" value="Unassembled WGS sequence"/>
</dbReference>
<keyword evidence="4 10" id="KW-0067">ATP-binding</keyword>
<dbReference type="Pfam" id="PF00664">
    <property type="entry name" value="ABC_membrane"/>
    <property type="match status" value="1"/>
</dbReference>
<dbReference type="InterPro" id="IPR003439">
    <property type="entry name" value="ABC_transporter-like_ATP-bd"/>
</dbReference>
<feature type="domain" description="ABC transporter" evidence="8">
    <location>
        <begin position="329"/>
        <end position="550"/>
    </location>
</feature>
<dbReference type="PROSITE" id="PS50893">
    <property type="entry name" value="ABC_TRANSPORTER_2"/>
    <property type="match status" value="1"/>
</dbReference>
<dbReference type="InterPro" id="IPR027417">
    <property type="entry name" value="P-loop_NTPase"/>
</dbReference>